<keyword evidence="3" id="KW-0378">Hydrolase</keyword>
<dbReference type="GeneID" id="96002273"/>
<keyword evidence="4" id="KW-0862">Zinc</keyword>
<organism evidence="7 8">
    <name type="scientific">Cladosporium halotolerans</name>
    <dbReference type="NCBI Taxonomy" id="1052096"/>
    <lineage>
        <taxon>Eukaryota</taxon>
        <taxon>Fungi</taxon>
        <taxon>Dikarya</taxon>
        <taxon>Ascomycota</taxon>
        <taxon>Pezizomycotina</taxon>
        <taxon>Dothideomycetes</taxon>
        <taxon>Dothideomycetidae</taxon>
        <taxon>Cladosporiales</taxon>
        <taxon>Cladosporiaceae</taxon>
        <taxon>Cladosporium</taxon>
    </lineage>
</organism>
<dbReference type="SUPFAM" id="SSF53187">
    <property type="entry name" value="Zn-dependent exopeptidases"/>
    <property type="match status" value="1"/>
</dbReference>
<evidence type="ECO:0000256" key="2">
    <source>
        <dbReference type="ARBA" id="ARBA00022723"/>
    </source>
</evidence>
<gene>
    <name evidence="7" type="ORF">WHR41_00829</name>
</gene>
<feature type="domain" description="Succinylglutamate desuccinylase/Aspartoacylase catalytic" evidence="6">
    <location>
        <begin position="78"/>
        <end position="271"/>
    </location>
</feature>
<protein>
    <recommendedName>
        <fullName evidence="6">Succinylglutamate desuccinylase/Aspartoacylase catalytic domain-containing protein</fullName>
    </recommendedName>
</protein>
<keyword evidence="2" id="KW-0479">Metal-binding</keyword>
<dbReference type="PANTHER" id="PTHR37326">
    <property type="entry name" value="BLL3975 PROTEIN"/>
    <property type="match status" value="1"/>
</dbReference>
<dbReference type="Gene3D" id="3.40.630.10">
    <property type="entry name" value="Zn peptidases"/>
    <property type="match status" value="1"/>
</dbReference>
<keyword evidence="5" id="KW-0732">Signal</keyword>
<dbReference type="InterPro" id="IPR055438">
    <property type="entry name" value="AstE_AspA_cat"/>
</dbReference>
<keyword evidence="8" id="KW-1185">Reference proteome</keyword>
<dbReference type="CDD" id="cd06251">
    <property type="entry name" value="M14_ASTE_ASPA-like"/>
    <property type="match status" value="1"/>
</dbReference>
<evidence type="ECO:0000256" key="1">
    <source>
        <dbReference type="ARBA" id="ARBA00001947"/>
    </source>
</evidence>
<evidence type="ECO:0000256" key="5">
    <source>
        <dbReference type="SAM" id="SignalP"/>
    </source>
</evidence>
<dbReference type="AlphaFoldDB" id="A0AB34L0F8"/>
<dbReference type="GO" id="GO:0046872">
    <property type="term" value="F:metal ion binding"/>
    <property type="evidence" value="ECO:0007669"/>
    <property type="project" value="UniProtKB-KW"/>
</dbReference>
<accession>A0AB34L0F8</accession>
<comment type="caution">
    <text evidence="7">The sequence shown here is derived from an EMBL/GenBank/DDBJ whole genome shotgun (WGS) entry which is preliminary data.</text>
</comment>
<dbReference type="EMBL" id="JAAQHG020000002">
    <property type="protein sequence ID" value="KAL1590624.1"/>
    <property type="molecule type" value="Genomic_DNA"/>
</dbReference>
<name>A0AB34L0F8_9PEZI</name>
<dbReference type="Pfam" id="PF24827">
    <property type="entry name" value="AstE_AspA_cat"/>
    <property type="match status" value="1"/>
</dbReference>
<proteinExistence type="predicted"/>
<dbReference type="GO" id="GO:0016788">
    <property type="term" value="F:hydrolase activity, acting on ester bonds"/>
    <property type="evidence" value="ECO:0007669"/>
    <property type="project" value="InterPro"/>
</dbReference>
<feature type="chain" id="PRO_5044250925" description="Succinylglutamate desuccinylase/Aspartoacylase catalytic domain-containing protein" evidence="5">
    <location>
        <begin position="18"/>
        <end position="375"/>
    </location>
</feature>
<comment type="cofactor">
    <cofactor evidence="1">
        <name>Zn(2+)</name>
        <dbReference type="ChEBI" id="CHEBI:29105"/>
    </cofactor>
</comment>
<sequence length="375" mass="40335">MMKSIFAGALMGGLVLGQTNFTGDILHGYPVISALDIADVPANTISRYWISAAQAQGGLDYFVPVFVARGTNSSLTTGRKLSLSASIHGDELNGIPVVQRVFASINETVASGGLNGTIIGVPTMNPNGNIHNQPNFYTSSDNGYYNNLNRLMPGTSVEEGGDLADAYDFTIWNNLWGNTSNVDIAVDLHTLSIGSNGPFWAYADFALPGVQRLAELAQPDIIKIDSGEPGSVETTWVGHNVPAITLEIGPAKIWNRTLITRAENFIYRLMDDLYMDTTKAANRTDPVVVDLSATYKATNLTKLRAMHSGWIEMDLTPLQDVTEGEVIGNIYNSWGDVLEELTAPATGKVLTVNFDPAVEKGAGVLDIVYNATSTE</sequence>
<evidence type="ECO:0000313" key="8">
    <source>
        <dbReference type="Proteomes" id="UP000803884"/>
    </source>
</evidence>
<dbReference type="InterPro" id="IPR053138">
    <property type="entry name" value="N-alpha-Ac-DABA_deacetylase"/>
</dbReference>
<evidence type="ECO:0000256" key="3">
    <source>
        <dbReference type="ARBA" id="ARBA00022801"/>
    </source>
</evidence>
<evidence type="ECO:0000313" key="7">
    <source>
        <dbReference type="EMBL" id="KAL1590624.1"/>
    </source>
</evidence>
<dbReference type="Proteomes" id="UP000803884">
    <property type="component" value="Unassembled WGS sequence"/>
</dbReference>
<feature type="signal peptide" evidence="5">
    <location>
        <begin position="1"/>
        <end position="17"/>
    </location>
</feature>
<evidence type="ECO:0000256" key="4">
    <source>
        <dbReference type="ARBA" id="ARBA00022833"/>
    </source>
</evidence>
<evidence type="ECO:0000259" key="6">
    <source>
        <dbReference type="Pfam" id="PF24827"/>
    </source>
</evidence>
<reference evidence="7 8" key="1">
    <citation type="journal article" date="2020" name="Microbiol. Resour. Announc.">
        <title>Draft Genome Sequence of a Cladosporium Species Isolated from the Mesophotic Ascidian Didemnum maculosum.</title>
        <authorList>
            <person name="Gioti A."/>
            <person name="Siaperas R."/>
            <person name="Nikolaivits E."/>
            <person name="Le Goff G."/>
            <person name="Ouazzani J."/>
            <person name="Kotoulas G."/>
            <person name="Topakas E."/>
        </authorList>
    </citation>
    <scope>NUCLEOTIDE SEQUENCE [LARGE SCALE GENOMIC DNA]</scope>
    <source>
        <strain evidence="7 8">TM138-S3</strain>
    </source>
</reference>
<dbReference type="RefSeq" id="XP_069233729.1">
    <property type="nucleotide sequence ID" value="XM_069369435.1"/>
</dbReference>
<dbReference type="PANTHER" id="PTHR37326:SF1">
    <property type="entry name" value="BLL3975 PROTEIN"/>
    <property type="match status" value="1"/>
</dbReference>